<dbReference type="PROSITE" id="PS51186">
    <property type="entry name" value="GNAT"/>
    <property type="match status" value="1"/>
</dbReference>
<evidence type="ECO:0000256" key="1">
    <source>
        <dbReference type="ARBA" id="ARBA00022679"/>
    </source>
</evidence>
<dbReference type="GO" id="GO:0008999">
    <property type="term" value="F:protein-N-terminal-alanine acetyltransferase activity"/>
    <property type="evidence" value="ECO:0007669"/>
    <property type="project" value="TreeGrafter"/>
</dbReference>
<evidence type="ECO:0000256" key="3">
    <source>
        <dbReference type="ARBA" id="ARBA00038502"/>
    </source>
</evidence>
<dbReference type="AlphaFoldDB" id="A0A0E4H5M0"/>
<dbReference type="GO" id="GO:0005737">
    <property type="term" value="C:cytoplasm"/>
    <property type="evidence" value="ECO:0007669"/>
    <property type="project" value="TreeGrafter"/>
</dbReference>
<evidence type="ECO:0000259" key="4">
    <source>
        <dbReference type="PROSITE" id="PS51186"/>
    </source>
</evidence>
<dbReference type="InterPro" id="IPR000182">
    <property type="entry name" value="GNAT_dom"/>
</dbReference>
<proteinExistence type="inferred from homology"/>
<keyword evidence="2" id="KW-0012">Acyltransferase</keyword>
<feature type="domain" description="N-acetyltransferase" evidence="4">
    <location>
        <begin position="37"/>
        <end position="186"/>
    </location>
</feature>
<accession>A0A0E4H5M0</accession>
<dbReference type="InterPro" id="IPR016181">
    <property type="entry name" value="Acyl_CoA_acyltransferase"/>
</dbReference>
<keyword evidence="1 5" id="KW-0808">Transferase</keyword>
<dbReference type="Gene3D" id="3.40.630.30">
    <property type="match status" value="1"/>
</dbReference>
<reference evidence="6" key="1">
    <citation type="submission" date="2015-03" db="EMBL/GenBank/DDBJ databases">
        <authorList>
            <person name="Urmite Genomes"/>
        </authorList>
    </citation>
    <scope>NUCLEOTIDE SEQUENCE [LARGE SCALE GENOMIC DNA]</scope>
    <source>
        <strain evidence="6">FF10</strain>
    </source>
</reference>
<dbReference type="EMBL" id="CTEN01000003">
    <property type="protein sequence ID" value="CQR25419.1"/>
    <property type="molecule type" value="Genomic_DNA"/>
</dbReference>
<dbReference type="SUPFAM" id="SSF55729">
    <property type="entry name" value="Acyl-CoA N-acyltransferases (Nat)"/>
    <property type="match status" value="1"/>
</dbReference>
<dbReference type="OrthoDB" id="9798081at2"/>
<protein>
    <submittedName>
        <fullName evidence="5">GNAT family acetyltransferase</fullName>
    </submittedName>
</protein>
<organism evidence="5 6">
    <name type="scientific">Streptococcus varani</name>
    <dbReference type="NCBI Taxonomy" id="1608583"/>
    <lineage>
        <taxon>Bacteria</taxon>
        <taxon>Bacillati</taxon>
        <taxon>Bacillota</taxon>
        <taxon>Bacilli</taxon>
        <taxon>Lactobacillales</taxon>
        <taxon>Streptococcaceae</taxon>
        <taxon>Streptococcus</taxon>
    </lineage>
</organism>
<gene>
    <name evidence="5" type="ORF">BN1356_01759</name>
</gene>
<evidence type="ECO:0000313" key="5">
    <source>
        <dbReference type="EMBL" id="CQR25419.1"/>
    </source>
</evidence>
<evidence type="ECO:0000256" key="2">
    <source>
        <dbReference type="ARBA" id="ARBA00023315"/>
    </source>
</evidence>
<dbReference type="RefSeq" id="WP_093650957.1">
    <property type="nucleotide sequence ID" value="NZ_CTEN01000003.1"/>
</dbReference>
<dbReference type="STRING" id="1608583.BN1356_01759"/>
<sequence>MKILGTFENNILPDLETERLVLRQRLLSDAEDIFAYAKLAEVSYPAGFPPVKSLEDELVYLRDIYPANLERQSLPSGYGITLKGENRIIGSVDFNNRHAEDILEIGYLLHPDYWGQGIMTEAVEALLEVGFDLLHLHKIELACFDYNYASCRIAEKCGFTLEASVRDRRDAQDNRCRDLRYGLLRSEWEALQ</sequence>
<evidence type="ECO:0000313" key="6">
    <source>
        <dbReference type="Proteomes" id="UP000198604"/>
    </source>
</evidence>
<dbReference type="Pfam" id="PF13302">
    <property type="entry name" value="Acetyltransf_3"/>
    <property type="match status" value="1"/>
</dbReference>
<keyword evidence="6" id="KW-1185">Reference proteome</keyword>
<dbReference type="PANTHER" id="PTHR43792">
    <property type="entry name" value="GNAT FAMILY, PUTATIVE (AFU_ORTHOLOGUE AFUA_3G00765)-RELATED-RELATED"/>
    <property type="match status" value="1"/>
</dbReference>
<dbReference type="Proteomes" id="UP000198604">
    <property type="component" value="Unassembled WGS sequence"/>
</dbReference>
<dbReference type="InterPro" id="IPR051531">
    <property type="entry name" value="N-acetyltransferase"/>
</dbReference>
<dbReference type="PANTHER" id="PTHR43792:SF8">
    <property type="entry name" value="[RIBOSOMAL PROTEIN US5]-ALANINE N-ACETYLTRANSFERASE"/>
    <property type="match status" value="1"/>
</dbReference>
<dbReference type="CDD" id="cd04301">
    <property type="entry name" value="NAT_SF"/>
    <property type="match status" value="1"/>
</dbReference>
<comment type="similarity">
    <text evidence="3">Belongs to the acetyltransferase family. RimJ subfamily.</text>
</comment>
<name>A0A0E4H5M0_9STRE</name>